<dbReference type="Proteomes" id="UP000184476">
    <property type="component" value="Unassembled WGS sequence"/>
</dbReference>
<accession>A0A1M4ZNN3</accession>
<sequence length="129" mass="14415">MEEKKYDNKNVFHFAKENKGIISIGQDESVHFITMNKMSNTENELLLEKISELIQWAQQTNELSEEQKEDIIDLGETVSDQIEAGKPKSGVIKQLNARLGDVRHLLAGGQLGAGLVSMVMDLLQSFLKG</sequence>
<name>A0A1M4ZNN3_9BACL</name>
<gene>
    <name evidence="1" type="ORF">SAMN05444392_11024</name>
</gene>
<evidence type="ECO:0000313" key="2">
    <source>
        <dbReference type="Proteomes" id="UP000184476"/>
    </source>
</evidence>
<evidence type="ECO:0000313" key="1">
    <source>
        <dbReference type="EMBL" id="SHF19608.1"/>
    </source>
</evidence>
<protein>
    <submittedName>
        <fullName evidence="1">Uncharacterized protein</fullName>
    </submittedName>
</protein>
<dbReference type="EMBL" id="FQVL01000010">
    <property type="protein sequence ID" value="SHF19608.1"/>
    <property type="molecule type" value="Genomic_DNA"/>
</dbReference>
<dbReference type="RefSeq" id="WP_073155898.1">
    <property type="nucleotide sequence ID" value="NZ_FQVL01000010.1"/>
</dbReference>
<proteinExistence type="predicted"/>
<dbReference type="AlphaFoldDB" id="A0A1M4ZNN3"/>
<organism evidence="1 2">
    <name type="scientific">Seinonella peptonophila</name>
    <dbReference type="NCBI Taxonomy" id="112248"/>
    <lineage>
        <taxon>Bacteria</taxon>
        <taxon>Bacillati</taxon>
        <taxon>Bacillota</taxon>
        <taxon>Bacilli</taxon>
        <taxon>Bacillales</taxon>
        <taxon>Thermoactinomycetaceae</taxon>
        <taxon>Seinonella</taxon>
    </lineage>
</organism>
<reference evidence="1 2" key="1">
    <citation type="submission" date="2016-11" db="EMBL/GenBank/DDBJ databases">
        <authorList>
            <person name="Jaros S."/>
            <person name="Januszkiewicz K."/>
            <person name="Wedrychowicz H."/>
        </authorList>
    </citation>
    <scope>NUCLEOTIDE SEQUENCE [LARGE SCALE GENOMIC DNA]</scope>
    <source>
        <strain evidence="1 2">DSM 44666</strain>
    </source>
</reference>
<keyword evidence="2" id="KW-1185">Reference proteome</keyword>